<name>A0A4Q1BCG6_TREME</name>
<dbReference type="STRING" id="5217.A0A4Q1BCG6"/>
<dbReference type="OrthoDB" id="1938591at2759"/>
<gene>
    <name evidence="3" type="ORF">M231_07338</name>
</gene>
<feature type="compositionally biased region" description="Polar residues" evidence="1">
    <location>
        <begin position="188"/>
        <end position="218"/>
    </location>
</feature>
<dbReference type="EMBL" id="SDIL01000138">
    <property type="protein sequence ID" value="RXK35394.1"/>
    <property type="molecule type" value="Genomic_DNA"/>
</dbReference>
<feature type="region of interest" description="Disordered" evidence="1">
    <location>
        <begin position="118"/>
        <end position="250"/>
    </location>
</feature>
<proteinExistence type="predicted"/>
<dbReference type="Proteomes" id="UP000289152">
    <property type="component" value="Unassembled WGS sequence"/>
</dbReference>
<keyword evidence="4" id="KW-1185">Reference proteome</keyword>
<reference evidence="3 4" key="1">
    <citation type="submission" date="2016-06" db="EMBL/GenBank/DDBJ databases">
        <title>Evolution of pathogenesis and genome organization in the Tremellales.</title>
        <authorList>
            <person name="Cuomo C."/>
            <person name="Litvintseva A."/>
            <person name="Heitman J."/>
            <person name="Chen Y."/>
            <person name="Sun S."/>
            <person name="Springer D."/>
            <person name="Dromer F."/>
            <person name="Young S."/>
            <person name="Zeng Q."/>
            <person name="Chapman S."/>
            <person name="Gujja S."/>
            <person name="Saif S."/>
            <person name="Birren B."/>
        </authorList>
    </citation>
    <scope>NUCLEOTIDE SEQUENCE [LARGE SCALE GENOMIC DNA]</scope>
    <source>
        <strain evidence="3 4">ATCC 28783</strain>
    </source>
</reference>
<dbReference type="AlphaFoldDB" id="A0A4Q1BCG6"/>
<dbReference type="GO" id="GO:0003677">
    <property type="term" value="F:DNA binding"/>
    <property type="evidence" value="ECO:0007669"/>
    <property type="project" value="InterPro"/>
</dbReference>
<evidence type="ECO:0000313" key="3">
    <source>
        <dbReference type="EMBL" id="RXK35394.1"/>
    </source>
</evidence>
<evidence type="ECO:0000256" key="1">
    <source>
        <dbReference type="SAM" id="MobiDB-lite"/>
    </source>
</evidence>
<dbReference type="VEuPathDB" id="FungiDB:TREMEDRAFT_61215"/>
<sequence length="1103" mass="119488">MTDSKRPPSTAVVQPSTSSSHTPHANGLSNPSISFPPPSSTNGSAGHASSGPQSSQARLLPAQSTQSSMQRQSVDPHPTQLGMNGSGNDWGVASAVNGMMLSKMPGANQEAIMKQLQALQSAKARRTSGTLPPGVRPNSTSHPISAPSPASITAPSPATASTSLPLDQQNAVAGPSRSPSAFPHNPLAPTQSPVARPPLSNSNGAPMSSNGTGNQDQFHQQRDMGSAQQVRPPAQTGAVRPPNRPGPADQRRQFLSSLAGYHKQMNLPLPTPIFNGEREGALKLGDVWLDVMEFFMAILRSGGITNISKMPPEGPFWQTLLTAKNIPNPLPQPIPLPRPLSIDVSLPQEMTTNPIQYLLAAYGSWLGPFEQHMQKQRTALLQRQQAAAALMAGRSPLENPILAQNDSSPATFPQSQQPQQGHPHSAIQQAPTPGSAVATPVNVIAHPSPATSTIGVSLPDGLSPAPSKLKGDTPKHVPPPIKIDTSTNGRSPAGPTSGSAKKRKREKDSAKANKSKSGSVPATPTPQATPAPAPAPVPDPSPPRPPTPKRARYKVEYRPLHFPQPTLAGWDERAIVSSFPKHNLHQTPRSVHELGIVDMEAVLMSLRSRLPHQLGYALAVMSMLSMPHPDEGIAGLPLLHLQEIYVEIVDLCCEAAFGEDGYDTWCKSVGDEESRYEDLTYSELERMGRDKEWGFDTGRCSTRGMTDIILCCLNLLRNLSIMVENQELMARYPGIFDLLARITDSRLCRFYSSNYATATAQCDKPMTRNLGRLIQQDMSTYKDKPEFSRHLNGNDLSSTDKPVQTCDADDGTEQKDSNLSHSSNNRPSDRSSRPFSVLELARVRREVISILSNLSLSFYLPSLSFSSTKTIFKLLSSSLPKTLDPTTLHNPLYGPPIPLSVVPPSMTPSTYKTLEALCKLTHRDSNREILSRLPSNELISLFETLIKLLPISRRQEESLKYHEDFIAHFETLSLCLYSIAFLSPLSVRAKMREIKGVIPILLKVISFTGNTRGTTDWRNNPLGILCRRLVETLSVLNGTVSPAFNEEKMGFGAGGVDGKGWKFASRPVESGWLAGHGDELDWVVGVKGVDGVVLSELEGLWIE</sequence>
<feature type="compositionally biased region" description="Polar residues" evidence="1">
    <location>
        <begin position="484"/>
        <end position="499"/>
    </location>
</feature>
<protein>
    <recommendedName>
        <fullName evidence="2">ARID domain-containing protein</fullName>
    </recommendedName>
</protein>
<dbReference type="PROSITE" id="PS51011">
    <property type="entry name" value="ARID"/>
    <property type="match status" value="1"/>
</dbReference>
<feature type="compositionally biased region" description="Low complexity" evidence="1">
    <location>
        <begin position="407"/>
        <end position="425"/>
    </location>
</feature>
<feature type="compositionally biased region" description="Polar residues" evidence="1">
    <location>
        <begin position="50"/>
        <end position="73"/>
    </location>
</feature>
<evidence type="ECO:0000259" key="2">
    <source>
        <dbReference type="PROSITE" id="PS51011"/>
    </source>
</evidence>
<feature type="compositionally biased region" description="Pro residues" evidence="1">
    <location>
        <begin position="523"/>
        <end position="546"/>
    </location>
</feature>
<organism evidence="3 4">
    <name type="scientific">Tremella mesenterica</name>
    <name type="common">Jelly fungus</name>
    <dbReference type="NCBI Taxonomy" id="5217"/>
    <lineage>
        <taxon>Eukaryota</taxon>
        <taxon>Fungi</taxon>
        <taxon>Dikarya</taxon>
        <taxon>Basidiomycota</taxon>
        <taxon>Agaricomycotina</taxon>
        <taxon>Tremellomycetes</taxon>
        <taxon>Tremellales</taxon>
        <taxon>Tremellaceae</taxon>
        <taxon>Tremella</taxon>
    </lineage>
</organism>
<feature type="domain" description="ARID" evidence="2">
    <location>
        <begin position="248"/>
        <end position="374"/>
    </location>
</feature>
<dbReference type="SUPFAM" id="SSF46774">
    <property type="entry name" value="ARID-like"/>
    <property type="match status" value="1"/>
</dbReference>
<dbReference type="InterPro" id="IPR001606">
    <property type="entry name" value="ARID_dom"/>
</dbReference>
<feature type="region of interest" description="Disordered" evidence="1">
    <location>
        <begin position="452"/>
        <end position="550"/>
    </location>
</feature>
<dbReference type="Gene3D" id="1.10.150.60">
    <property type="entry name" value="ARID DNA-binding domain"/>
    <property type="match status" value="1"/>
</dbReference>
<dbReference type="InParanoid" id="A0A4Q1BCG6"/>
<feature type="region of interest" description="Disordered" evidence="1">
    <location>
        <begin position="784"/>
        <end position="834"/>
    </location>
</feature>
<comment type="caution">
    <text evidence="3">The sequence shown here is derived from an EMBL/GenBank/DDBJ whole genome shotgun (WGS) entry which is preliminary data.</text>
</comment>
<evidence type="ECO:0000313" key="4">
    <source>
        <dbReference type="Proteomes" id="UP000289152"/>
    </source>
</evidence>
<feature type="compositionally biased region" description="Polar residues" evidence="1">
    <location>
        <begin position="11"/>
        <end position="23"/>
    </location>
</feature>
<feature type="region of interest" description="Disordered" evidence="1">
    <location>
        <begin position="1"/>
        <end position="88"/>
    </location>
</feature>
<dbReference type="InterPro" id="IPR036431">
    <property type="entry name" value="ARID_dom_sf"/>
</dbReference>
<feature type="region of interest" description="Disordered" evidence="1">
    <location>
        <begin position="399"/>
        <end position="435"/>
    </location>
</feature>
<accession>A0A4Q1BCG6</accession>
<feature type="compositionally biased region" description="Low complexity" evidence="1">
    <location>
        <begin position="139"/>
        <end position="163"/>
    </location>
</feature>